<evidence type="ECO:0000256" key="3">
    <source>
        <dbReference type="ARBA" id="ARBA00022598"/>
    </source>
</evidence>
<dbReference type="GO" id="GO:0004820">
    <property type="term" value="F:glycine-tRNA ligase activity"/>
    <property type="evidence" value="ECO:0007669"/>
    <property type="project" value="UniProtKB-EC"/>
</dbReference>
<evidence type="ECO:0000256" key="6">
    <source>
        <dbReference type="ARBA" id="ARBA00022917"/>
    </source>
</evidence>
<keyword evidence="3" id="KW-0436">Ligase</keyword>
<dbReference type="GO" id="GO:0005737">
    <property type="term" value="C:cytoplasm"/>
    <property type="evidence" value="ECO:0007669"/>
    <property type="project" value="InterPro"/>
</dbReference>
<proteinExistence type="inferred from homology"/>
<dbReference type="Gene3D" id="3.30.930.10">
    <property type="entry name" value="Bira Bifunctional Protein, Domain 2"/>
    <property type="match status" value="1"/>
</dbReference>
<dbReference type="AlphaFoldDB" id="A0A381VSG6"/>
<dbReference type="GO" id="GO:0006426">
    <property type="term" value="P:glycyl-tRNA aminoacylation"/>
    <property type="evidence" value="ECO:0007669"/>
    <property type="project" value="InterPro"/>
</dbReference>
<dbReference type="InterPro" id="IPR002314">
    <property type="entry name" value="aa-tRNA-synt_IIb"/>
</dbReference>
<dbReference type="PROSITE" id="PS50862">
    <property type="entry name" value="AA_TRNA_LIGASE_II"/>
    <property type="match status" value="1"/>
</dbReference>
<keyword evidence="5" id="KW-0067">ATP-binding</keyword>
<dbReference type="Pfam" id="PF00587">
    <property type="entry name" value="tRNA-synt_2b"/>
    <property type="match status" value="1"/>
</dbReference>
<dbReference type="NCBIfam" id="TIGR00389">
    <property type="entry name" value="glyS_dimeric"/>
    <property type="match status" value="1"/>
</dbReference>
<evidence type="ECO:0000256" key="1">
    <source>
        <dbReference type="ARBA" id="ARBA00008226"/>
    </source>
</evidence>
<evidence type="ECO:0000313" key="9">
    <source>
        <dbReference type="EMBL" id="SVA43250.1"/>
    </source>
</evidence>
<reference evidence="9" key="1">
    <citation type="submission" date="2018-05" db="EMBL/GenBank/DDBJ databases">
        <authorList>
            <person name="Lanie J.A."/>
            <person name="Ng W.-L."/>
            <person name="Kazmierczak K.M."/>
            <person name="Andrzejewski T.M."/>
            <person name="Davidsen T.M."/>
            <person name="Wayne K.J."/>
            <person name="Tettelin H."/>
            <person name="Glass J.I."/>
            <person name="Rusch D."/>
            <person name="Podicherti R."/>
            <person name="Tsui H.-C.T."/>
            <person name="Winkler M.E."/>
        </authorList>
    </citation>
    <scope>NUCLEOTIDE SEQUENCE</scope>
</reference>
<dbReference type="EC" id="6.1.1.14" evidence="2"/>
<dbReference type="PRINTS" id="PR01043">
    <property type="entry name" value="TRNASYNTHGLY"/>
</dbReference>
<dbReference type="NCBIfam" id="NF003211">
    <property type="entry name" value="PRK04173.1"/>
    <property type="match status" value="1"/>
</dbReference>
<organism evidence="9">
    <name type="scientific">marine metagenome</name>
    <dbReference type="NCBI Taxonomy" id="408172"/>
    <lineage>
        <taxon>unclassified sequences</taxon>
        <taxon>metagenomes</taxon>
        <taxon>ecological metagenomes</taxon>
    </lineage>
</organism>
<dbReference type="PANTHER" id="PTHR10745">
    <property type="entry name" value="GLYCYL-TRNA SYNTHETASE/DNA POLYMERASE SUBUNIT GAMMA-2"/>
    <property type="match status" value="1"/>
</dbReference>
<name>A0A381VSG6_9ZZZZ</name>
<dbReference type="InterPro" id="IPR006195">
    <property type="entry name" value="aa-tRNA-synth_II"/>
</dbReference>
<keyword evidence="4" id="KW-0547">Nucleotide-binding</keyword>
<sequence length="330" mass="38756">MANDQQVAGTLELDSLDDLVSLCKRRGYIFQSSEIYGGLNGFWDYGPLGVELKNNVFDFWWDAVVRRREDVVGYDASIIMQPKVWEASGHVGNFYDMMVDCTKCKRRYRVDHLRRDLGIDEVPTECPNCNGGLNAPREFGLMFETYVGSTKDSQSVAYLRPETAQAIFVNFRNVQMSTRMKVPFGIAQRGKAFRNEVTPRNFTFRSREFEQMEMEFFVHASEEKQWFDYWCEARMEWYRDLGIRNERLRFREHDADELAHYARYTTDVEYQFPFGYQELEGIANRGDFDLRMHNDHSGKDQTYFDEARQEKYLPSVIEISAGLDRTVLTV</sequence>
<accession>A0A381VSG6</accession>
<evidence type="ECO:0000256" key="2">
    <source>
        <dbReference type="ARBA" id="ARBA00012829"/>
    </source>
</evidence>
<evidence type="ECO:0000256" key="7">
    <source>
        <dbReference type="ARBA" id="ARBA00023146"/>
    </source>
</evidence>
<protein>
    <recommendedName>
        <fullName evidence="2">glycine--tRNA ligase</fullName>
        <ecNumber evidence="2">6.1.1.14</ecNumber>
    </recommendedName>
</protein>
<feature type="domain" description="Aminoacyl-transfer RNA synthetases class-II family profile" evidence="8">
    <location>
        <begin position="18"/>
        <end position="330"/>
    </location>
</feature>
<dbReference type="SUPFAM" id="SSF55681">
    <property type="entry name" value="Class II aaRS and biotin synthetases"/>
    <property type="match status" value="1"/>
</dbReference>
<dbReference type="InterPro" id="IPR045864">
    <property type="entry name" value="aa-tRNA-synth_II/BPL/LPL"/>
</dbReference>
<dbReference type="InterPro" id="IPR033731">
    <property type="entry name" value="GlyRS-like_core"/>
</dbReference>
<evidence type="ECO:0000256" key="5">
    <source>
        <dbReference type="ARBA" id="ARBA00022840"/>
    </source>
</evidence>
<evidence type="ECO:0000256" key="4">
    <source>
        <dbReference type="ARBA" id="ARBA00022741"/>
    </source>
</evidence>
<keyword evidence="7" id="KW-0030">Aminoacyl-tRNA synthetase</keyword>
<evidence type="ECO:0000259" key="8">
    <source>
        <dbReference type="PROSITE" id="PS50862"/>
    </source>
</evidence>
<dbReference type="CDD" id="cd00774">
    <property type="entry name" value="GlyRS-like_core"/>
    <property type="match status" value="1"/>
</dbReference>
<dbReference type="EMBL" id="UINC01009654">
    <property type="protein sequence ID" value="SVA43250.1"/>
    <property type="molecule type" value="Genomic_DNA"/>
</dbReference>
<dbReference type="InterPro" id="IPR027031">
    <property type="entry name" value="Gly-tRNA_synthase/POLG2"/>
</dbReference>
<feature type="non-terminal residue" evidence="9">
    <location>
        <position position="330"/>
    </location>
</feature>
<dbReference type="InterPro" id="IPR002315">
    <property type="entry name" value="tRNA-synt_gly"/>
</dbReference>
<dbReference type="GO" id="GO:0005524">
    <property type="term" value="F:ATP binding"/>
    <property type="evidence" value="ECO:0007669"/>
    <property type="project" value="UniProtKB-KW"/>
</dbReference>
<comment type="similarity">
    <text evidence="1">Belongs to the class-II aminoacyl-tRNA synthetase family.</text>
</comment>
<gene>
    <name evidence="9" type="ORF">METZ01_LOCUS96104</name>
</gene>
<keyword evidence="6" id="KW-0648">Protein biosynthesis</keyword>
<dbReference type="PANTHER" id="PTHR10745:SF8">
    <property type="entry name" value="DNA POLYMERASE SUBUNIT GAMMA-2, MITOCHONDRIAL"/>
    <property type="match status" value="1"/>
</dbReference>